<dbReference type="Pfam" id="PF00300">
    <property type="entry name" value="His_Phos_1"/>
    <property type="match status" value="1"/>
</dbReference>
<dbReference type="GO" id="GO:0005737">
    <property type="term" value="C:cytoplasm"/>
    <property type="evidence" value="ECO:0007669"/>
    <property type="project" value="TreeGrafter"/>
</dbReference>
<reference evidence="1 2" key="1">
    <citation type="submission" date="2019-11" db="EMBL/GenBank/DDBJ databases">
        <title>Characterisation of Fundicoccus ignavus gen. nov. sp. nov., a novel genus of the family Aerococcaceae isolated from bulk tank milk.</title>
        <authorList>
            <person name="Siebert A."/>
            <person name="Huptas C."/>
            <person name="Wenning M."/>
            <person name="Scherer S."/>
            <person name="Doll E.V."/>
        </authorList>
    </citation>
    <scope>NUCLEOTIDE SEQUENCE [LARGE SCALE GENOMIC DNA]</scope>
    <source>
        <strain evidence="1 2">WS4759</strain>
    </source>
</reference>
<dbReference type="PANTHER" id="PTHR48100">
    <property type="entry name" value="BROAD-SPECIFICITY PHOSPHATASE YOR283W-RELATED"/>
    <property type="match status" value="1"/>
</dbReference>
<dbReference type="CDD" id="cd07067">
    <property type="entry name" value="HP_PGM_like"/>
    <property type="match status" value="1"/>
</dbReference>
<dbReference type="SMART" id="SM00855">
    <property type="entry name" value="PGAM"/>
    <property type="match status" value="1"/>
</dbReference>
<dbReference type="EMBL" id="WJQS01000011">
    <property type="protein sequence ID" value="MRI86329.1"/>
    <property type="molecule type" value="Genomic_DNA"/>
</dbReference>
<dbReference type="InterPro" id="IPR013078">
    <property type="entry name" value="His_Pase_superF_clade-1"/>
</dbReference>
<dbReference type="Proteomes" id="UP000430975">
    <property type="component" value="Unassembled WGS sequence"/>
</dbReference>
<proteinExistence type="predicted"/>
<gene>
    <name evidence="1" type="ORF">GIY09_10785</name>
</gene>
<dbReference type="AlphaFoldDB" id="A0A6I2GM71"/>
<dbReference type="Gene3D" id="3.40.50.1240">
    <property type="entry name" value="Phosphoglycerate mutase-like"/>
    <property type="match status" value="1"/>
</dbReference>
<dbReference type="InterPro" id="IPR029033">
    <property type="entry name" value="His_PPase_superfam"/>
</dbReference>
<dbReference type="SUPFAM" id="SSF53254">
    <property type="entry name" value="Phosphoglycerate mutase-like"/>
    <property type="match status" value="1"/>
</dbReference>
<evidence type="ECO:0000313" key="1">
    <source>
        <dbReference type="EMBL" id="MRI86329.1"/>
    </source>
</evidence>
<dbReference type="PANTHER" id="PTHR48100:SF59">
    <property type="entry name" value="ADENOSYLCOBALAMIN_ALPHA-RIBAZOLE PHOSPHATASE"/>
    <property type="match status" value="1"/>
</dbReference>
<protein>
    <submittedName>
        <fullName evidence="1">Histidine phosphatase family protein</fullName>
    </submittedName>
</protein>
<sequence length="188" mass="22105">MATKIYLVRHAKPDLSIHDDFLRPLSSQGLMERKKVTDFLMDKNISKVYSSPYKRAIDTIEHFVEQSQLSIQIIDDFRERKVSDRWIEDFNSFCRNQWSDFEYKLENGESLSEVQKRNIQVLKLLIKKDDGDNIIIGSHGTAISTVLHYFDNRFNYGDFARIKDIMPFVVCLTFNGDVLNSMDEYVFE</sequence>
<comment type="caution">
    <text evidence="1">The sequence shown here is derived from an EMBL/GenBank/DDBJ whole genome shotgun (WGS) entry which is preliminary data.</text>
</comment>
<name>A0A6I2GM71_9LACT</name>
<dbReference type="InterPro" id="IPR050275">
    <property type="entry name" value="PGM_Phosphatase"/>
</dbReference>
<dbReference type="RefSeq" id="WP_153864010.1">
    <property type="nucleotide sequence ID" value="NZ_WJQS01000011.1"/>
</dbReference>
<keyword evidence="2" id="KW-1185">Reference proteome</keyword>
<dbReference type="GO" id="GO:0016791">
    <property type="term" value="F:phosphatase activity"/>
    <property type="evidence" value="ECO:0007669"/>
    <property type="project" value="TreeGrafter"/>
</dbReference>
<evidence type="ECO:0000313" key="2">
    <source>
        <dbReference type="Proteomes" id="UP000430975"/>
    </source>
</evidence>
<accession>A0A6I2GM71</accession>
<organism evidence="1 2">
    <name type="scientific">Fundicoccus ignavus</name>
    <dbReference type="NCBI Taxonomy" id="2664442"/>
    <lineage>
        <taxon>Bacteria</taxon>
        <taxon>Bacillati</taxon>
        <taxon>Bacillota</taxon>
        <taxon>Bacilli</taxon>
        <taxon>Lactobacillales</taxon>
        <taxon>Aerococcaceae</taxon>
        <taxon>Fundicoccus</taxon>
    </lineage>
</organism>